<gene>
    <name evidence="3" type="ORF">RT717_07215</name>
</gene>
<protein>
    <submittedName>
        <fullName evidence="3">Glycogen debranching protein</fullName>
    </submittedName>
</protein>
<dbReference type="InterPro" id="IPR035396">
    <property type="entry name" value="Bac_rhamnosid6H"/>
</dbReference>
<dbReference type="Gene3D" id="1.50.10.10">
    <property type="match status" value="1"/>
</dbReference>
<sequence length="797" mass="88918">MKQLLCLLWISLAFASCDTAIRPTSLLLSLDSVEHISGKPEYLGSPFVTAGDRVYMIGHQDGSFPDLGWHVEGEMGGIWDHPIKLMDGFSLNIKEVTGKEAYCLDKADEFINYPFANKHIFRKGDLLIQRTQFVPDDGMEGLVVEYAITNESENEKELELAFTGMVDLRPVWLAERKNIEDARDTLFLQELSETYLGKDLNNDWYTIFGSSESVVGYRIDESPCPQGRKGLGTDGTIVSRVTIQPDETYPVQYYIAGSYTSADEAHATYDQLKGTASVALKNKMKRYDQIAQASSISIPDKDIETMYRWVKYNTAWLIRDVPEIGRGVSAGLPDYPWWFGADNCYTLQGMLATGSPAEVNATINLIEKLSMELNGNGRIIHETSTNAETYNPGNLNETPQFISLLWTFYQWTGHKETLEKYYPEVKKGISWIEAQDKDGNGYPDGPGMMEIHGLHSEMVDVVVYTQQAYEAAAQMAIEMGEPNLGAEYQKKADALKKKINSEWWVESAQSFADFRSTKAQALELIDAAIVRADTINKPWSIKELEQTKKELTSKATANTSGYVVHHNWVVNTPTEMGIADPEKADKALATARKYSNRFGMYVTGMDRDEASDASSKWKSFSYVGAVMTLPTGVQAISEARYGHPDEALGYLKKLHNSFSYALPGSMYEVSPDYGMIVQAWNIYAVAVPVVNYFFGIQPEAHKKQVTIAPDMPEGWDNVSISNVLVGDNNISFTKSSKDSLVTYQITQRNPDWTVLLKLPSQATSTVLINGKVASSTEKNNYVTITLTGPDNIVSIQQ</sequence>
<organism evidence="3 4">
    <name type="scientific">Imperialibacter roseus</name>
    <dbReference type="NCBI Taxonomy" id="1324217"/>
    <lineage>
        <taxon>Bacteria</taxon>
        <taxon>Pseudomonadati</taxon>
        <taxon>Bacteroidota</taxon>
        <taxon>Cytophagia</taxon>
        <taxon>Cytophagales</taxon>
        <taxon>Flammeovirgaceae</taxon>
        <taxon>Imperialibacter</taxon>
    </lineage>
</organism>
<keyword evidence="4" id="KW-1185">Reference proteome</keyword>
<keyword evidence="1" id="KW-0732">Signal</keyword>
<accession>A0ABZ0IWW5</accession>
<dbReference type="InterPro" id="IPR008928">
    <property type="entry name" value="6-hairpin_glycosidase_sf"/>
</dbReference>
<feature type="signal peptide" evidence="1">
    <location>
        <begin position="1"/>
        <end position="15"/>
    </location>
</feature>
<dbReference type="InterPro" id="IPR012341">
    <property type="entry name" value="6hp_glycosidase-like_sf"/>
</dbReference>
<dbReference type="EMBL" id="CP136051">
    <property type="protein sequence ID" value="WOK08425.1"/>
    <property type="molecule type" value="Genomic_DNA"/>
</dbReference>
<evidence type="ECO:0000256" key="1">
    <source>
        <dbReference type="SAM" id="SignalP"/>
    </source>
</evidence>
<name>A0ABZ0IWW5_9BACT</name>
<dbReference type="SUPFAM" id="SSF48208">
    <property type="entry name" value="Six-hairpin glycosidases"/>
    <property type="match status" value="1"/>
</dbReference>
<proteinExistence type="predicted"/>
<dbReference type="RefSeq" id="WP_317491066.1">
    <property type="nucleotide sequence ID" value="NZ_CP136051.1"/>
</dbReference>
<feature type="chain" id="PRO_5046409316" evidence="1">
    <location>
        <begin position="16"/>
        <end position="797"/>
    </location>
</feature>
<evidence type="ECO:0000259" key="2">
    <source>
        <dbReference type="Pfam" id="PF17389"/>
    </source>
</evidence>
<dbReference type="PROSITE" id="PS51257">
    <property type="entry name" value="PROKAR_LIPOPROTEIN"/>
    <property type="match status" value="1"/>
</dbReference>
<feature type="domain" description="Alpha-L-rhamnosidase six-hairpin glycosidase" evidence="2">
    <location>
        <begin position="401"/>
        <end position="524"/>
    </location>
</feature>
<reference evidence="3 4" key="1">
    <citation type="journal article" date="2023" name="Microbiol. Resour. Announc.">
        <title>Complete Genome Sequence of Imperialibacter roseus strain P4T.</title>
        <authorList>
            <person name="Tizabi D.R."/>
            <person name="Bachvaroff T."/>
            <person name="Hill R.T."/>
        </authorList>
    </citation>
    <scope>NUCLEOTIDE SEQUENCE [LARGE SCALE GENOMIC DNA]</scope>
    <source>
        <strain evidence="3 4">P4T</strain>
    </source>
</reference>
<dbReference type="Proteomes" id="UP001302349">
    <property type="component" value="Chromosome"/>
</dbReference>
<evidence type="ECO:0000313" key="4">
    <source>
        <dbReference type="Proteomes" id="UP001302349"/>
    </source>
</evidence>
<evidence type="ECO:0000313" key="3">
    <source>
        <dbReference type="EMBL" id="WOK08425.1"/>
    </source>
</evidence>
<dbReference type="Pfam" id="PF17389">
    <property type="entry name" value="Bac_rhamnosid6H"/>
    <property type="match status" value="1"/>
</dbReference>